<sequence>MSGGVILKVLFTFYVPSGGVETLNKLRCESLQKSGIECHVLYLMPGSGSHNQASFPVFITSVDAEIKAVLDTHNYDAIIVTSDYLLLERLRRLGYGRILIYESQGLGKRSDARDLIIDSVPFLRSYCNAVLIPPTDHLLELFIEICPWLHRYVIPNIVDVQSFQYIPGEPPCDPVIAWVGRLETNKNWSEYLKIAHQIRLHKPDLHLWMFHDPDLAADDQKEQFNRELQSLGLKDRLSVFTNIPNHIMPVYYSSIAGSGGFLLSSSITEGFGYAVAEAICCTCPVLSTDSDGVRSFITHNITGKFYPIGNVGAAVNEGLELMNNLPLREAIRQQGRQHMVSRFGFEQYAHSFREMLNSFSIF</sequence>
<dbReference type="Gene3D" id="3.40.50.2000">
    <property type="entry name" value="Glycogen Phosphorylase B"/>
    <property type="match status" value="2"/>
</dbReference>
<reference evidence="2" key="1">
    <citation type="submission" date="2014-08" db="EMBL/GenBank/DDBJ databases">
        <title>Comparative genomics of the Paenibacillus odorifer group.</title>
        <authorList>
            <person name="den Bakker H.C."/>
            <person name="Tsai Y.-C.Y.-C."/>
            <person name="Martin N."/>
            <person name="Korlach J."/>
            <person name="Wiedmann M."/>
        </authorList>
    </citation>
    <scope>NUCLEOTIDE SEQUENCE [LARGE SCALE GENOMIC DNA]</scope>
    <source>
        <strain evidence="2">DSM 13188</strain>
    </source>
</reference>
<protein>
    <submittedName>
        <fullName evidence="2">Glycosyl transferase</fullName>
    </submittedName>
</protein>
<dbReference type="CDD" id="cd03801">
    <property type="entry name" value="GT4_PimA-like"/>
    <property type="match status" value="1"/>
</dbReference>
<dbReference type="HOGENOM" id="CLU_778119_0_0_9"/>
<dbReference type="OrthoDB" id="158463at2"/>
<name>A0A089LN74_PAEBO</name>
<dbReference type="PANTHER" id="PTHR12526:SF637">
    <property type="entry name" value="GLYCOSYLTRANSFERASE EPSF-RELATED"/>
    <property type="match status" value="1"/>
</dbReference>
<accession>A0A089LN74</accession>
<keyword evidence="2" id="KW-0808">Transferase</keyword>
<dbReference type="GO" id="GO:0016757">
    <property type="term" value="F:glycosyltransferase activity"/>
    <property type="evidence" value="ECO:0007669"/>
    <property type="project" value="InterPro"/>
</dbReference>
<evidence type="ECO:0000259" key="1">
    <source>
        <dbReference type="Pfam" id="PF00534"/>
    </source>
</evidence>
<dbReference type="AlphaFoldDB" id="A0A089LN74"/>
<dbReference type="EMBL" id="CP009285">
    <property type="protein sequence ID" value="AIQ60628.1"/>
    <property type="molecule type" value="Genomic_DNA"/>
</dbReference>
<proteinExistence type="predicted"/>
<dbReference type="Proteomes" id="UP000029518">
    <property type="component" value="Chromosome"/>
</dbReference>
<dbReference type="KEGG" id="pbd:PBOR_29565"/>
<gene>
    <name evidence="2" type="ORF">PBOR_29565</name>
</gene>
<dbReference type="Pfam" id="PF00534">
    <property type="entry name" value="Glycos_transf_1"/>
    <property type="match status" value="1"/>
</dbReference>
<dbReference type="SUPFAM" id="SSF53756">
    <property type="entry name" value="UDP-Glycosyltransferase/glycogen phosphorylase"/>
    <property type="match status" value="1"/>
</dbReference>
<dbReference type="InterPro" id="IPR001296">
    <property type="entry name" value="Glyco_trans_1"/>
</dbReference>
<evidence type="ECO:0000313" key="3">
    <source>
        <dbReference type="Proteomes" id="UP000029518"/>
    </source>
</evidence>
<evidence type="ECO:0000313" key="2">
    <source>
        <dbReference type="EMBL" id="AIQ60628.1"/>
    </source>
</evidence>
<feature type="domain" description="Glycosyl transferase family 1" evidence="1">
    <location>
        <begin position="170"/>
        <end position="337"/>
    </location>
</feature>
<organism evidence="2 3">
    <name type="scientific">Paenibacillus borealis</name>
    <dbReference type="NCBI Taxonomy" id="160799"/>
    <lineage>
        <taxon>Bacteria</taxon>
        <taxon>Bacillati</taxon>
        <taxon>Bacillota</taxon>
        <taxon>Bacilli</taxon>
        <taxon>Bacillales</taxon>
        <taxon>Paenibacillaceae</taxon>
        <taxon>Paenibacillus</taxon>
    </lineage>
</organism>
<keyword evidence="3" id="KW-1185">Reference proteome</keyword>
<dbReference type="PANTHER" id="PTHR12526">
    <property type="entry name" value="GLYCOSYLTRANSFERASE"/>
    <property type="match status" value="1"/>
</dbReference>